<keyword evidence="2" id="KW-1185">Reference proteome</keyword>
<gene>
    <name evidence="1" type="ORF">C8N42_101405</name>
</gene>
<dbReference type="PANTHER" id="PTHR37943:SF1">
    <property type="entry name" value="PROTEIN VES"/>
    <property type="match status" value="1"/>
</dbReference>
<comment type="caution">
    <text evidence="1">The sequence shown here is derived from an EMBL/GenBank/DDBJ whole genome shotgun (WGS) entry which is preliminary data.</text>
</comment>
<dbReference type="InterPro" id="IPR014710">
    <property type="entry name" value="RmlC-like_jellyroll"/>
</dbReference>
<reference evidence="1 2" key="1">
    <citation type="submission" date="2018-04" db="EMBL/GenBank/DDBJ databases">
        <title>Genomic Encyclopedia of Archaeal and Bacterial Type Strains, Phase II (KMG-II): from individual species to whole genera.</title>
        <authorList>
            <person name="Goeker M."/>
        </authorList>
    </citation>
    <scope>NUCLEOTIDE SEQUENCE [LARGE SCALE GENOMIC DNA]</scope>
    <source>
        <strain evidence="1 2">DSM 100434</strain>
    </source>
</reference>
<dbReference type="EMBL" id="QAOH01000001">
    <property type="protein sequence ID" value="PTQ75863.1"/>
    <property type="molecule type" value="Genomic_DNA"/>
</dbReference>
<accession>A0A2T5HW89</accession>
<evidence type="ECO:0000313" key="1">
    <source>
        <dbReference type="EMBL" id="PTQ75863.1"/>
    </source>
</evidence>
<dbReference type="CDD" id="cd20293">
    <property type="entry name" value="cupin_HutD_N"/>
    <property type="match status" value="1"/>
</dbReference>
<name>A0A2T5HW89_9RHOB</name>
<proteinExistence type="predicted"/>
<protein>
    <submittedName>
        <fullName evidence="1">HutD protein</fullName>
    </submittedName>
</protein>
<dbReference type="Proteomes" id="UP000244077">
    <property type="component" value="Unassembled WGS sequence"/>
</dbReference>
<dbReference type="OrthoDB" id="9800082at2"/>
<dbReference type="AlphaFoldDB" id="A0A2T5HW89"/>
<dbReference type="SUPFAM" id="SSF51182">
    <property type="entry name" value="RmlC-like cupins"/>
    <property type="match status" value="1"/>
</dbReference>
<dbReference type="Gene3D" id="2.60.120.10">
    <property type="entry name" value="Jelly Rolls"/>
    <property type="match status" value="1"/>
</dbReference>
<dbReference type="PANTHER" id="PTHR37943">
    <property type="entry name" value="PROTEIN VES"/>
    <property type="match status" value="1"/>
</dbReference>
<dbReference type="Pfam" id="PF05962">
    <property type="entry name" value="HutD"/>
    <property type="match status" value="1"/>
</dbReference>
<dbReference type="InterPro" id="IPR011051">
    <property type="entry name" value="RmlC_Cupin_sf"/>
</dbReference>
<sequence>MRESAWPALATDSRRMSRIYPGMERHFASWKNGGGETAEILCHPEGAGFDDFDWRISTAKVCQSGPFSVFPGIDRVLTVIEGGAMRLRFETGERITCHPDGVPHAFSGEVPCVAELLDEALLDLNLMVRAPLKGAVYQGGDEVAVEGLLAAYLFALKDHCALGLKRHDLQELLLRKTIVPEGTLVLTVRCQL</sequence>
<organism evidence="1 2">
    <name type="scientific">Celeribacter persicus</name>
    <dbReference type="NCBI Taxonomy" id="1651082"/>
    <lineage>
        <taxon>Bacteria</taxon>
        <taxon>Pseudomonadati</taxon>
        <taxon>Pseudomonadota</taxon>
        <taxon>Alphaproteobacteria</taxon>
        <taxon>Rhodobacterales</taxon>
        <taxon>Roseobacteraceae</taxon>
        <taxon>Celeribacter</taxon>
    </lineage>
</organism>
<dbReference type="InterPro" id="IPR010282">
    <property type="entry name" value="Uncharacterised_HutD/Ves"/>
</dbReference>
<evidence type="ECO:0000313" key="2">
    <source>
        <dbReference type="Proteomes" id="UP000244077"/>
    </source>
</evidence>